<dbReference type="EMBL" id="JAYMYQ010000007">
    <property type="protein sequence ID" value="KAK7321369.1"/>
    <property type="molecule type" value="Genomic_DNA"/>
</dbReference>
<gene>
    <name evidence="1" type="ORF">VNO77_31943</name>
</gene>
<sequence length="233" mass="26330">MNQLNPTYVLFGKSIGLLWWGFPSSSFHIGDTKSQKISIIRCHPFGVLVSNSFLRLMIPSNQWQLVQTLSLSFRRKGTLLNKAPAREMTYLINSPHCQVEDQPISRGLGYIADTEPISVMYEAKGKPQLLINLGLVYLLLYHNTAKCLGKCGIYCHNSPRGVTHTLILASYTLNTTYKISFNSPLNGNTFQFSHFNLLEAKVSKNHKFFSSSKLEQALHEEDPRSVKISCFVQ</sequence>
<reference evidence="1 2" key="1">
    <citation type="submission" date="2024-01" db="EMBL/GenBank/DDBJ databases">
        <title>The genomes of 5 underutilized Papilionoideae crops provide insights into root nodulation and disease resistanc.</title>
        <authorList>
            <person name="Jiang F."/>
        </authorList>
    </citation>
    <scope>NUCLEOTIDE SEQUENCE [LARGE SCALE GENOMIC DNA]</scope>
    <source>
        <strain evidence="1">LVBAO_FW01</strain>
        <tissue evidence="1">Leaves</tissue>
    </source>
</reference>
<proteinExistence type="predicted"/>
<evidence type="ECO:0000313" key="2">
    <source>
        <dbReference type="Proteomes" id="UP001367508"/>
    </source>
</evidence>
<dbReference type="AlphaFoldDB" id="A0AAN9KSW7"/>
<name>A0AAN9KSW7_CANGL</name>
<comment type="caution">
    <text evidence="1">The sequence shown here is derived from an EMBL/GenBank/DDBJ whole genome shotgun (WGS) entry which is preliminary data.</text>
</comment>
<dbReference type="Proteomes" id="UP001367508">
    <property type="component" value="Unassembled WGS sequence"/>
</dbReference>
<accession>A0AAN9KSW7</accession>
<evidence type="ECO:0000313" key="1">
    <source>
        <dbReference type="EMBL" id="KAK7321369.1"/>
    </source>
</evidence>
<organism evidence="1 2">
    <name type="scientific">Canavalia gladiata</name>
    <name type="common">Sword bean</name>
    <name type="synonym">Dolichos gladiatus</name>
    <dbReference type="NCBI Taxonomy" id="3824"/>
    <lineage>
        <taxon>Eukaryota</taxon>
        <taxon>Viridiplantae</taxon>
        <taxon>Streptophyta</taxon>
        <taxon>Embryophyta</taxon>
        <taxon>Tracheophyta</taxon>
        <taxon>Spermatophyta</taxon>
        <taxon>Magnoliopsida</taxon>
        <taxon>eudicotyledons</taxon>
        <taxon>Gunneridae</taxon>
        <taxon>Pentapetalae</taxon>
        <taxon>rosids</taxon>
        <taxon>fabids</taxon>
        <taxon>Fabales</taxon>
        <taxon>Fabaceae</taxon>
        <taxon>Papilionoideae</taxon>
        <taxon>50 kb inversion clade</taxon>
        <taxon>NPAAA clade</taxon>
        <taxon>indigoferoid/millettioid clade</taxon>
        <taxon>Phaseoleae</taxon>
        <taxon>Canavalia</taxon>
    </lineage>
</organism>
<keyword evidence="2" id="KW-1185">Reference proteome</keyword>
<protein>
    <submittedName>
        <fullName evidence="1">Uncharacterized protein</fullName>
    </submittedName>
</protein>